<gene>
    <name evidence="1" type="ORF">FGO68_gene16282</name>
</gene>
<sequence length="106" mass="12593">MQQFDFLILLQKNFSISNPSIPSSVFQTIEYIFIHVSIQLKLMKLQPIITQIKENVKQGLDIEKSLYTLMINTLIYAFSDEEIKYFSMSEQPRNKQNQSNEMYKIY</sequence>
<keyword evidence="2" id="KW-1185">Reference proteome</keyword>
<reference evidence="1" key="1">
    <citation type="submission" date="2019-06" db="EMBL/GenBank/DDBJ databases">
        <authorList>
            <person name="Zheng W."/>
        </authorList>
    </citation>
    <scope>NUCLEOTIDE SEQUENCE</scope>
    <source>
        <strain evidence="1">QDHG01</strain>
    </source>
</reference>
<protein>
    <submittedName>
        <fullName evidence="1">Uncharacterized protein</fullName>
    </submittedName>
</protein>
<dbReference type="AlphaFoldDB" id="A0A8J8SXS5"/>
<evidence type="ECO:0000313" key="2">
    <source>
        <dbReference type="Proteomes" id="UP000785679"/>
    </source>
</evidence>
<proteinExistence type="predicted"/>
<accession>A0A8J8SXS5</accession>
<dbReference type="EMBL" id="RRYP01016645">
    <property type="protein sequence ID" value="TNV74779.1"/>
    <property type="molecule type" value="Genomic_DNA"/>
</dbReference>
<comment type="caution">
    <text evidence="1">The sequence shown here is derived from an EMBL/GenBank/DDBJ whole genome shotgun (WGS) entry which is preliminary data.</text>
</comment>
<organism evidence="1 2">
    <name type="scientific">Halteria grandinella</name>
    <dbReference type="NCBI Taxonomy" id="5974"/>
    <lineage>
        <taxon>Eukaryota</taxon>
        <taxon>Sar</taxon>
        <taxon>Alveolata</taxon>
        <taxon>Ciliophora</taxon>
        <taxon>Intramacronucleata</taxon>
        <taxon>Spirotrichea</taxon>
        <taxon>Stichotrichia</taxon>
        <taxon>Sporadotrichida</taxon>
        <taxon>Halteriidae</taxon>
        <taxon>Halteria</taxon>
    </lineage>
</organism>
<dbReference type="Proteomes" id="UP000785679">
    <property type="component" value="Unassembled WGS sequence"/>
</dbReference>
<evidence type="ECO:0000313" key="1">
    <source>
        <dbReference type="EMBL" id="TNV74779.1"/>
    </source>
</evidence>
<name>A0A8J8SXS5_HALGN</name>